<keyword evidence="10 14" id="KW-0233">DNA recombination</keyword>
<evidence type="ECO:0000256" key="10">
    <source>
        <dbReference type="ARBA" id="ARBA00023172"/>
    </source>
</evidence>
<comment type="subcellular location">
    <subcellularLocation>
        <location evidence="2 14">Nucleus</location>
    </subcellularLocation>
</comment>
<feature type="compositionally biased region" description="Low complexity" evidence="15">
    <location>
        <begin position="354"/>
        <end position="378"/>
    </location>
</feature>
<dbReference type="Gene3D" id="1.10.10.10">
    <property type="entry name" value="Winged helix-like DNA-binding domain superfamily/Winged helix DNA-binding domain"/>
    <property type="match status" value="1"/>
</dbReference>
<dbReference type="InterPro" id="IPR033309">
    <property type="entry name" value="Mus81"/>
</dbReference>
<evidence type="ECO:0000313" key="17">
    <source>
        <dbReference type="EMBL" id="KAF9984788.1"/>
    </source>
</evidence>
<dbReference type="InterPro" id="IPR006166">
    <property type="entry name" value="ERCC4_domain"/>
</dbReference>
<dbReference type="Pfam" id="PF21136">
    <property type="entry name" value="WHD_MUS81"/>
    <property type="match status" value="1"/>
</dbReference>
<evidence type="ECO:0000256" key="11">
    <source>
        <dbReference type="ARBA" id="ARBA00023204"/>
    </source>
</evidence>
<evidence type="ECO:0000256" key="13">
    <source>
        <dbReference type="ARBA" id="ARBA00023254"/>
    </source>
</evidence>
<sequence length="721" mass="79715">MAKYPTPFSHPVEAMCLTGIGEKMVGKLEKRLVDHCKDNDLPMPAVPTTRRARKVRDTNGEEEEDEDEPKSKKARTRQKPYVPTYRSGAYAILLVLLDAKTLDGEGALTKQDIQSSGQVYCDASLTNPEHGSFYSAWGSMKTLLNKSLVSESSSFYYLTEAGTAMAKLMRMVNSDDIANPPGSGTDNQEMSTTASASSSSAQEKNKAHNEILQNWSNYRYDENEYDFESWETPQITSEFSASGSSTINSRSISSAATSSSSAPSARALIGGDKDQPVDLLSDSDDEETGAAAINSSLNSQTRPLKTATGTFALSPDSTARTSTFTIKGLKRTVLLPRVPLPSAHTAGAPSKAQSARSSDSTRSPSFKTSSAKRSTSSSGRREEGPVASRYDPFAHLGSDSYLPTDTSVESAPRSLETLARFQPIIFHPENFEICLVLDSREIRTLNDRDYIGDKLREQGISVVKRALDIGDVIWIARLKNPVLKTEIVLDYIVERKRMDDFVSSIKDGRFLEQKFRLRRSGCGHVVYLIETHRPGEAYEIGQEGLRTAMTATQVQDGFFLKRTHNTDQTIEYLSDITKELRRLYASKTLYAIPDENVDRKSYLDLQAHLKETIPDKKYLTTYRAFGLLNSKSDTLTVTDTFVKMLMTVRGLSSEKAADVARIYGTPRALFSSLDELDDDEESQRKRRELLAPIGGGGGKRKIGISLSTKLADIWCSNQYSS</sequence>
<dbReference type="GO" id="GO:0048476">
    <property type="term" value="C:Holliday junction resolvase complex"/>
    <property type="evidence" value="ECO:0007669"/>
    <property type="project" value="UniProtKB-UniRule"/>
</dbReference>
<keyword evidence="8 14" id="KW-0378">Hydrolase</keyword>
<keyword evidence="5 14" id="KW-0479">Metal-binding</keyword>
<dbReference type="EC" id="3.1.22.-" evidence="14"/>
<feature type="region of interest" description="Disordered" evidence="15">
    <location>
        <begin position="37"/>
        <end position="79"/>
    </location>
</feature>
<gene>
    <name evidence="17" type="primary">MUS81</name>
    <name evidence="17" type="ORF">BGZ65_012627</name>
</gene>
<feature type="region of interest" description="Disordered" evidence="15">
    <location>
        <begin position="340"/>
        <end position="392"/>
    </location>
</feature>
<keyword evidence="11 14" id="KW-0234">DNA repair</keyword>
<accession>A0A9P6MAA5</accession>
<dbReference type="OrthoDB" id="5963188at2759"/>
<evidence type="ECO:0000256" key="2">
    <source>
        <dbReference type="ARBA" id="ARBA00004123"/>
    </source>
</evidence>
<dbReference type="GO" id="GO:0003677">
    <property type="term" value="F:DNA binding"/>
    <property type="evidence" value="ECO:0007669"/>
    <property type="project" value="UniProtKB-UniRule"/>
</dbReference>
<feature type="compositionally biased region" description="Low complexity" evidence="15">
    <location>
        <begin position="255"/>
        <end position="267"/>
    </location>
</feature>
<evidence type="ECO:0000313" key="18">
    <source>
        <dbReference type="Proteomes" id="UP000749646"/>
    </source>
</evidence>
<comment type="caution">
    <text evidence="17">The sequence shown here is derived from an EMBL/GenBank/DDBJ whole genome shotgun (WGS) entry which is preliminary data.</text>
</comment>
<evidence type="ECO:0000256" key="15">
    <source>
        <dbReference type="SAM" id="MobiDB-lite"/>
    </source>
</evidence>
<dbReference type="InterPro" id="IPR036388">
    <property type="entry name" value="WH-like_DNA-bd_sf"/>
</dbReference>
<dbReference type="GO" id="GO:0046872">
    <property type="term" value="F:metal ion binding"/>
    <property type="evidence" value="ECO:0007669"/>
    <property type="project" value="UniProtKB-UniRule"/>
</dbReference>
<keyword evidence="13" id="KW-0469">Meiosis</keyword>
<dbReference type="GO" id="GO:0000727">
    <property type="term" value="P:double-strand break repair via break-induced replication"/>
    <property type="evidence" value="ECO:0007669"/>
    <property type="project" value="UniProtKB-UniRule"/>
</dbReference>
<dbReference type="InterPro" id="IPR047417">
    <property type="entry name" value="WHD_MUS81"/>
</dbReference>
<dbReference type="PANTHER" id="PTHR13451">
    <property type="entry name" value="CLASS II CROSSOVER JUNCTION ENDONUCLEASE MUS81"/>
    <property type="match status" value="1"/>
</dbReference>
<proteinExistence type="inferred from homology"/>
<evidence type="ECO:0000256" key="1">
    <source>
        <dbReference type="ARBA" id="ARBA00001946"/>
    </source>
</evidence>
<dbReference type="GO" id="GO:0005634">
    <property type="term" value="C:nucleus"/>
    <property type="evidence" value="ECO:0007669"/>
    <property type="project" value="UniProtKB-SubCell"/>
</dbReference>
<comment type="cofactor">
    <cofactor evidence="1 14">
        <name>Mg(2+)</name>
        <dbReference type="ChEBI" id="CHEBI:18420"/>
    </cofactor>
</comment>
<dbReference type="AlphaFoldDB" id="A0A9P6MAA5"/>
<evidence type="ECO:0000256" key="8">
    <source>
        <dbReference type="ARBA" id="ARBA00022801"/>
    </source>
</evidence>
<dbReference type="InterPro" id="IPR027421">
    <property type="entry name" value="DNA_pol_lamdba_lyase_dom_sf"/>
</dbReference>
<keyword evidence="12 14" id="KW-0539">Nucleus</keyword>
<dbReference type="SUPFAM" id="SSF52980">
    <property type="entry name" value="Restriction endonuclease-like"/>
    <property type="match status" value="1"/>
</dbReference>
<organism evidence="17 18">
    <name type="scientific">Modicella reniformis</name>
    <dbReference type="NCBI Taxonomy" id="1440133"/>
    <lineage>
        <taxon>Eukaryota</taxon>
        <taxon>Fungi</taxon>
        <taxon>Fungi incertae sedis</taxon>
        <taxon>Mucoromycota</taxon>
        <taxon>Mortierellomycotina</taxon>
        <taxon>Mortierellomycetes</taxon>
        <taxon>Mortierellales</taxon>
        <taxon>Mortierellaceae</taxon>
        <taxon>Modicella</taxon>
    </lineage>
</organism>
<evidence type="ECO:0000256" key="14">
    <source>
        <dbReference type="RuleBase" id="RU369042"/>
    </source>
</evidence>
<feature type="region of interest" description="Disordered" evidence="15">
    <location>
        <begin position="176"/>
        <end position="207"/>
    </location>
</feature>
<dbReference type="Gene3D" id="1.10.150.670">
    <property type="entry name" value="Crossover junction endonuclease EME1, DNA-binding domain"/>
    <property type="match status" value="1"/>
</dbReference>
<dbReference type="Gene3D" id="1.10.150.110">
    <property type="entry name" value="DNA polymerase beta, N-terminal domain-like"/>
    <property type="match status" value="1"/>
</dbReference>
<feature type="compositionally biased region" description="Low complexity" evidence="15">
    <location>
        <begin position="191"/>
        <end position="201"/>
    </location>
</feature>
<keyword evidence="18" id="KW-1185">Reference proteome</keyword>
<comment type="subunit">
    <text evidence="14">Interacts with EME1.</text>
</comment>
<dbReference type="Gene3D" id="3.40.50.10130">
    <property type="match status" value="1"/>
</dbReference>
<keyword evidence="4 14" id="KW-0540">Nuclease</keyword>
<dbReference type="GO" id="GO:0048257">
    <property type="term" value="F:3'-flap endonuclease activity"/>
    <property type="evidence" value="ECO:0007669"/>
    <property type="project" value="TreeGrafter"/>
</dbReference>
<dbReference type="GO" id="GO:0006308">
    <property type="term" value="P:DNA catabolic process"/>
    <property type="evidence" value="ECO:0007669"/>
    <property type="project" value="UniProtKB-UniRule"/>
</dbReference>
<dbReference type="Proteomes" id="UP000749646">
    <property type="component" value="Unassembled WGS sequence"/>
</dbReference>
<evidence type="ECO:0000256" key="3">
    <source>
        <dbReference type="ARBA" id="ARBA00010015"/>
    </source>
</evidence>
<dbReference type="SMART" id="SM00891">
    <property type="entry name" value="ERCC4"/>
    <property type="match status" value="1"/>
</dbReference>
<feature type="domain" description="ERCC4" evidence="16">
    <location>
        <begin position="434"/>
        <end position="533"/>
    </location>
</feature>
<dbReference type="GO" id="GO:0008821">
    <property type="term" value="F:crossover junction DNA endonuclease activity"/>
    <property type="evidence" value="ECO:0007669"/>
    <property type="project" value="UniProtKB-UniRule"/>
</dbReference>
<keyword evidence="6 14" id="KW-0255">Endonuclease</keyword>
<dbReference type="PANTHER" id="PTHR13451:SF0">
    <property type="entry name" value="CROSSOVER JUNCTION ENDONUCLEASE MUS81"/>
    <property type="match status" value="1"/>
</dbReference>
<keyword evidence="7 14" id="KW-0227">DNA damage</keyword>
<protein>
    <recommendedName>
        <fullName evidence="14">Crossover junction endonuclease MUS81</fullName>
        <ecNumber evidence="14">3.1.22.-</ecNumber>
    </recommendedName>
</protein>
<dbReference type="InterPro" id="IPR011335">
    <property type="entry name" value="Restrct_endonuc-II-like"/>
</dbReference>
<name>A0A9P6MAA5_9FUNG</name>
<dbReference type="CDD" id="cd20074">
    <property type="entry name" value="XPF_nuclease_Mus81"/>
    <property type="match status" value="1"/>
</dbReference>
<evidence type="ECO:0000256" key="6">
    <source>
        <dbReference type="ARBA" id="ARBA00022759"/>
    </source>
</evidence>
<evidence type="ECO:0000256" key="5">
    <source>
        <dbReference type="ARBA" id="ARBA00022723"/>
    </source>
</evidence>
<feature type="region of interest" description="Disordered" evidence="15">
    <location>
        <begin position="255"/>
        <end position="288"/>
    </location>
</feature>
<evidence type="ECO:0000256" key="12">
    <source>
        <dbReference type="ARBA" id="ARBA00023242"/>
    </source>
</evidence>
<dbReference type="CDD" id="cd21036">
    <property type="entry name" value="WH_MUS81"/>
    <property type="match status" value="1"/>
</dbReference>
<evidence type="ECO:0000259" key="16">
    <source>
        <dbReference type="SMART" id="SM00891"/>
    </source>
</evidence>
<evidence type="ECO:0000256" key="4">
    <source>
        <dbReference type="ARBA" id="ARBA00022722"/>
    </source>
</evidence>
<evidence type="ECO:0000256" key="9">
    <source>
        <dbReference type="ARBA" id="ARBA00022842"/>
    </source>
</evidence>
<dbReference type="Pfam" id="PF02732">
    <property type="entry name" value="ERCC4"/>
    <property type="match status" value="1"/>
</dbReference>
<comment type="similarity">
    <text evidence="3 14">Belongs to the XPF family.</text>
</comment>
<dbReference type="InterPro" id="IPR042530">
    <property type="entry name" value="EME1/EME2_C"/>
</dbReference>
<keyword evidence="9 14" id="KW-0460">Magnesium</keyword>
<dbReference type="FunFam" id="3.40.50.10130:FF:000003">
    <property type="entry name" value="Crossover junction endonuclease MUS81"/>
    <property type="match status" value="1"/>
</dbReference>
<reference evidence="17" key="1">
    <citation type="journal article" date="2020" name="Fungal Divers.">
        <title>Resolving the Mortierellaceae phylogeny through synthesis of multi-gene phylogenetics and phylogenomics.</title>
        <authorList>
            <person name="Vandepol N."/>
            <person name="Liber J."/>
            <person name="Desiro A."/>
            <person name="Na H."/>
            <person name="Kennedy M."/>
            <person name="Barry K."/>
            <person name="Grigoriev I.V."/>
            <person name="Miller A.N."/>
            <person name="O'Donnell K."/>
            <person name="Stajich J.E."/>
            <person name="Bonito G."/>
        </authorList>
    </citation>
    <scope>NUCLEOTIDE SEQUENCE</scope>
    <source>
        <strain evidence="17">MES-2147</strain>
    </source>
</reference>
<dbReference type="GO" id="GO:0031573">
    <property type="term" value="P:mitotic intra-S DNA damage checkpoint signaling"/>
    <property type="evidence" value="ECO:0007669"/>
    <property type="project" value="TreeGrafter"/>
</dbReference>
<evidence type="ECO:0000256" key="7">
    <source>
        <dbReference type="ARBA" id="ARBA00022763"/>
    </source>
</evidence>
<dbReference type="EMBL" id="JAAAHW010003354">
    <property type="protein sequence ID" value="KAF9984788.1"/>
    <property type="molecule type" value="Genomic_DNA"/>
</dbReference>
<comment type="function">
    <text evidence="14">Interacts with EME1 to form a DNA structure-specific endonuclease with substrate preference for branched DNA structures with a 5'-end at the branch nick. Typical substrates include 3'-flap structures, D-loops, replication forks and nicked Holliday junctions. May be required in mitosis for the processing of stalled or collapsed replication fork intermediates. May be required in meiosis for the repair of meiosis-specific double strand breaks subsequent to single-end invasion (SEI).</text>
</comment>
<dbReference type="InterPro" id="IPR047416">
    <property type="entry name" value="XPF_nuclease_Mus81"/>
</dbReference>
<dbReference type="GO" id="GO:0000712">
    <property type="term" value="P:resolution of meiotic recombination intermediates"/>
    <property type="evidence" value="ECO:0007669"/>
    <property type="project" value="TreeGrafter"/>
</dbReference>